<dbReference type="GO" id="GO:0006412">
    <property type="term" value="P:translation"/>
    <property type="evidence" value="ECO:0007669"/>
    <property type="project" value="UniProtKB-KW"/>
</dbReference>
<dbReference type="FunFam" id="3.30.980.10:FF:000007">
    <property type="entry name" value="alanyl-tRNA editing protein Aarsd1"/>
    <property type="match status" value="1"/>
</dbReference>
<dbReference type="SUPFAM" id="SSF50447">
    <property type="entry name" value="Translation proteins"/>
    <property type="match status" value="1"/>
</dbReference>
<evidence type="ECO:0000256" key="7">
    <source>
        <dbReference type="ARBA" id="ARBA00022917"/>
    </source>
</evidence>
<feature type="domain" description="Alanyl-transfer RNA synthetases family profile" evidence="9">
    <location>
        <begin position="42"/>
        <end position="252"/>
    </location>
</feature>
<dbReference type="Pfam" id="PF07973">
    <property type="entry name" value="tRNA_SAD"/>
    <property type="match status" value="1"/>
</dbReference>
<feature type="non-terminal residue" evidence="10">
    <location>
        <position position="400"/>
    </location>
</feature>
<organism evidence="10 11">
    <name type="scientific">Batillaria attramentaria</name>
    <dbReference type="NCBI Taxonomy" id="370345"/>
    <lineage>
        <taxon>Eukaryota</taxon>
        <taxon>Metazoa</taxon>
        <taxon>Spiralia</taxon>
        <taxon>Lophotrochozoa</taxon>
        <taxon>Mollusca</taxon>
        <taxon>Gastropoda</taxon>
        <taxon>Caenogastropoda</taxon>
        <taxon>Sorbeoconcha</taxon>
        <taxon>Cerithioidea</taxon>
        <taxon>Batillariidae</taxon>
        <taxon>Batillaria</taxon>
    </lineage>
</organism>
<dbReference type="GO" id="GO:0005737">
    <property type="term" value="C:cytoplasm"/>
    <property type="evidence" value="ECO:0007669"/>
    <property type="project" value="UniProtKB-SubCell"/>
</dbReference>
<dbReference type="SMART" id="SM00863">
    <property type="entry name" value="tRNA_SAD"/>
    <property type="match status" value="1"/>
</dbReference>
<dbReference type="PANTHER" id="PTHR43462">
    <property type="entry name" value="ALANYL-TRNA EDITING PROTEIN"/>
    <property type="match status" value="1"/>
</dbReference>
<evidence type="ECO:0000256" key="2">
    <source>
        <dbReference type="ARBA" id="ARBA00004496"/>
    </source>
</evidence>
<dbReference type="GO" id="GO:0002161">
    <property type="term" value="F:aminoacyl-tRNA deacylase activity"/>
    <property type="evidence" value="ECO:0007669"/>
    <property type="project" value="UniProtKB-ARBA"/>
</dbReference>
<comment type="cofactor">
    <cofactor evidence="1">
        <name>Zn(2+)</name>
        <dbReference type="ChEBI" id="CHEBI:29105"/>
    </cofactor>
</comment>
<keyword evidence="4" id="KW-0963">Cytoplasm</keyword>
<comment type="caution">
    <text evidence="10">The sequence shown here is derived from an EMBL/GenBank/DDBJ whole genome shotgun (WGS) entry which is preliminary data.</text>
</comment>
<evidence type="ECO:0000259" key="9">
    <source>
        <dbReference type="PROSITE" id="PS50860"/>
    </source>
</evidence>
<evidence type="ECO:0000313" key="11">
    <source>
        <dbReference type="Proteomes" id="UP001519460"/>
    </source>
</evidence>
<dbReference type="PROSITE" id="PS50860">
    <property type="entry name" value="AA_TRNA_LIGASE_II_ALA"/>
    <property type="match status" value="1"/>
</dbReference>
<dbReference type="InterPro" id="IPR051335">
    <property type="entry name" value="Alanyl-tRNA_Editing_Enzymes"/>
</dbReference>
<dbReference type="InterPro" id="IPR018163">
    <property type="entry name" value="Thr/Ala-tRNA-synth_IIc_edit"/>
</dbReference>
<keyword evidence="5" id="KW-0479">Metal-binding</keyword>
<dbReference type="InterPro" id="IPR018165">
    <property type="entry name" value="Ala-tRNA-synth_IIc_core"/>
</dbReference>
<reference evidence="10 11" key="1">
    <citation type="journal article" date="2023" name="Sci. Data">
        <title>Genome assembly of the Korean intertidal mud-creeper Batillaria attramentaria.</title>
        <authorList>
            <person name="Patra A.K."/>
            <person name="Ho P.T."/>
            <person name="Jun S."/>
            <person name="Lee S.J."/>
            <person name="Kim Y."/>
            <person name="Won Y.J."/>
        </authorList>
    </citation>
    <scope>NUCLEOTIDE SEQUENCE [LARGE SCALE GENOMIC DNA]</scope>
    <source>
        <strain evidence="10">Wonlab-2016</strain>
    </source>
</reference>
<proteinExistence type="inferred from homology"/>
<dbReference type="PANTHER" id="PTHR43462:SF1">
    <property type="entry name" value="ALANYL-TRNA EDITING PROTEIN AARSD1"/>
    <property type="match status" value="1"/>
</dbReference>
<dbReference type="Proteomes" id="UP001519460">
    <property type="component" value="Unassembled WGS sequence"/>
</dbReference>
<gene>
    <name evidence="10" type="ORF">BaRGS_00026315</name>
</gene>
<evidence type="ECO:0000256" key="6">
    <source>
        <dbReference type="ARBA" id="ARBA00022833"/>
    </source>
</evidence>
<dbReference type="InterPro" id="IPR009000">
    <property type="entry name" value="Transl_B-barrel_sf"/>
</dbReference>
<dbReference type="GO" id="GO:0046872">
    <property type="term" value="F:metal ion binding"/>
    <property type="evidence" value="ECO:0007669"/>
    <property type="project" value="UniProtKB-KW"/>
</dbReference>
<dbReference type="FunFam" id="2.40.30.130:FF:000003">
    <property type="entry name" value="alanyl-tRNA editing protein Aarsd1"/>
    <property type="match status" value="1"/>
</dbReference>
<evidence type="ECO:0000256" key="1">
    <source>
        <dbReference type="ARBA" id="ARBA00001947"/>
    </source>
</evidence>
<sequence>MTLACQKNSYLKEFRTTVKSCQPAQVTVAENGKKTKVLCFEVILDDTILFPEGGGQPDDRGTIGEAEVVKVERRGATAVHYALTEVATGSEVRLSVDWERRFDHMQQHTGQHLLTAVADSMFGYKTTSWNLGDPLVSIELDTASVSPDQLNAIEVAVNEKIRSHVPVIVHLYHDKNDPELKQFRARGLPDDHEGSVRVLEIEGVDSTLCCGTHVSNLSHLQAIKILGCEKGKKNKCNLLFVAGGRLLKYLGRCYQVERELTGILKGPLDKHSELADKAIKGYKSSQKVCQLLLKDLAMLEAEVYKSKPAKDPVFCHFSQIISQGVVCFVCVGDDKENGLFTLAGPQDIVAEMGPKLAEVLDAKGAVTGGRYRGKASKMGHRARAEKLLYERVNNLQISGE</sequence>
<comment type="similarity">
    <text evidence="3">Belongs to the class-II aminoacyl-tRNA synthetase family. Alax-L subfamily.</text>
</comment>
<name>A0ABD0K6L0_9CAEN</name>
<evidence type="ECO:0000256" key="3">
    <source>
        <dbReference type="ARBA" id="ARBA00008429"/>
    </source>
</evidence>
<dbReference type="SUPFAM" id="SSF55186">
    <property type="entry name" value="ThrRS/AlaRS common domain"/>
    <property type="match status" value="1"/>
</dbReference>
<evidence type="ECO:0000256" key="4">
    <source>
        <dbReference type="ARBA" id="ARBA00022490"/>
    </source>
</evidence>
<comment type="function">
    <text evidence="8">Functions in trans to edit the amino acid moiety from incorrectly charged tRNA(Ala).</text>
</comment>
<evidence type="ECO:0000256" key="5">
    <source>
        <dbReference type="ARBA" id="ARBA00022723"/>
    </source>
</evidence>
<keyword evidence="11" id="KW-1185">Reference proteome</keyword>
<evidence type="ECO:0000313" key="10">
    <source>
        <dbReference type="EMBL" id="KAK7482498.1"/>
    </source>
</evidence>
<dbReference type="Gene3D" id="2.40.30.130">
    <property type="match status" value="1"/>
</dbReference>
<dbReference type="InterPro" id="IPR012947">
    <property type="entry name" value="tRNA_SAD"/>
</dbReference>
<dbReference type="Gene3D" id="3.30.980.10">
    <property type="entry name" value="Threonyl-trna Synthetase, Chain A, domain 2"/>
    <property type="match status" value="1"/>
</dbReference>
<accession>A0ABD0K6L0</accession>
<dbReference type="AlphaFoldDB" id="A0ABD0K6L0"/>
<dbReference type="EMBL" id="JACVVK020000244">
    <property type="protein sequence ID" value="KAK7482498.1"/>
    <property type="molecule type" value="Genomic_DNA"/>
</dbReference>
<comment type="subcellular location">
    <subcellularLocation>
        <location evidence="2">Cytoplasm</location>
    </subcellularLocation>
</comment>
<protein>
    <recommendedName>
        <fullName evidence="9">Alanyl-transfer RNA synthetases family profile domain-containing protein</fullName>
    </recommendedName>
</protein>
<keyword evidence="7" id="KW-0648">Protein biosynthesis</keyword>
<keyword evidence="6" id="KW-0862">Zinc</keyword>
<evidence type="ECO:0000256" key="8">
    <source>
        <dbReference type="ARBA" id="ARBA00053555"/>
    </source>
</evidence>